<evidence type="ECO:0000313" key="2">
    <source>
        <dbReference type="EMBL" id="OAP34215.1"/>
    </source>
</evidence>
<dbReference type="OrthoDB" id="7950817at2"/>
<proteinExistence type="predicted"/>
<sequence>MVGKKTREQQQSVLQGRENTSNAGKDFNAEAELERSDALRKAYRKGADIDTAHSDAREANERGMLRGKHQESKHHKGTGS</sequence>
<organism evidence="2 3">
    <name type="scientific">Sinorhizobium saheli</name>
    <dbReference type="NCBI Taxonomy" id="36856"/>
    <lineage>
        <taxon>Bacteria</taxon>
        <taxon>Pseudomonadati</taxon>
        <taxon>Pseudomonadota</taxon>
        <taxon>Alphaproteobacteria</taxon>
        <taxon>Hyphomicrobiales</taxon>
        <taxon>Rhizobiaceae</taxon>
        <taxon>Sinorhizobium/Ensifer group</taxon>
        <taxon>Sinorhizobium</taxon>
    </lineage>
</organism>
<feature type="compositionally biased region" description="Basic residues" evidence="1">
    <location>
        <begin position="71"/>
        <end position="80"/>
    </location>
</feature>
<dbReference type="STRING" id="36856.ATB98_23110"/>
<feature type="compositionally biased region" description="Polar residues" evidence="1">
    <location>
        <begin position="9"/>
        <end position="23"/>
    </location>
</feature>
<reference evidence="2 3" key="1">
    <citation type="submission" date="2015-11" db="EMBL/GenBank/DDBJ databases">
        <title>Ensifer anhuiense sp. nov., an effective nitrogen fixation bacterium with Glycine soja.</title>
        <authorList>
            <person name="Yan H."/>
            <person name="Chen W."/>
        </authorList>
    </citation>
    <scope>NUCLEOTIDE SEQUENCE [LARGE SCALE GENOMIC DNA]</scope>
    <source>
        <strain evidence="2 3">LMG 7837</strain>
    </source>
</reference>
<evidence type="ECO:0000313" key="3">
    <source>
        <dbReference type="Proteomes" id="UP000078507"/>
    </source>
</evidence>
<evidence type="ECO:0000256" key="1">
    <source>
        <dbReference type="SAM" id="MobiDB-lite"/>
    </source>
</evidence>
<name>A0A178XHY5_SINSA</name>
<feature type="compositionally biased region" description="Basic and acidic residues" evidence="1">
    <location>
        <begin position="32"/>
        <end position="70"/>
    </location>
</feature>
<dbReference type="EMBL" id="LNQB01000102">
    <property type="protein sequence ID" value="OAP34215.1"/>
    <property type="molecule type" value="Genomic_DNA"/>
</dbReference>
<dbReference type="Proteomes" id="UP000078507">
    <property type="component" value="Unassembled WGS sequence"/>
</dbReference>
<feature type="region of interest" description="Disordered" evidence="1">
    <location>
        <begin position="1"/>
        <end position="80"/>
    </location>
</feature>
<comment type="caution">
    <text evidence="2">The sequence shown here is derived from an EMBL/GenBank/DDBJ whole genome shotgun (WGS) entry which is preliminary data.</text>
</comment>
<accession>A0A178XHY5</accession>
<gene>
    <name evidence="2" type="ORF">ATB98_23110</name>
</gene>
<protein>
    <submittedName>
        <fullName evidence="2">Uncharacterized protein</fullName>
    </submittedName>
</protein>
<keyword evidence="3" id="KW-1185">Reference proteome</keyword>
<dbReference type="AlphaFoldDB" id="A0A178XHY5"/>
<dbReference type="RefSeq" id="WP_066879438.1">
    <property type="nucleotide sequence ID" value="NZ_LNQB01000102.1"/>
</dbReference>